<keyword evidence="5 8" id="KW-1133">Transmembrane helix</keyword>
<dbReference type="Pfam" id="PF00892">
    <property type="entry name" value="EamA"/>
    <property type="match status" value="2"/>
</dbReference>
<feature type="domain" description="EamA" evidence="9">
    <location>
        <begin position="130"/>
        <end position="261"/>
    </location>
</feature>
<feature type="transmembrane region" description="Helical" evidence="8">
    <location>
        <begin position="221"/>
        <end position="238"/>
    </location>
</feature>
<dbReference type="AlphaFoldDB" id="A0A9X7JUG1"/>
<evidence type="ECO:0000256" key="7">
    <source>
        <dbReference type="SAM" id="MobiDB-lite"/>
    </source>
</evidence>
<keyword evidence="11" id="KW-1185">Reference proteome</keyword>
<comment type="subcellular location">
    <subcellularLocation>
        <location evidence="1">Cell membrane</location>
        <topology evidence="1">Multi-pass membrane protein</topology>
    </subcellularLocation>
</comment>
<feature type="compositionally biased region" description="Low complexity" evidence="7">
    <location>
        <begin position="65"/>
        <end position="79"/>
    </location>
</feature>
<feature type="transmembrane region" description="Helical" evidence="8">
    <location>
        <begin position="154"/>
        <end position="178"/>
    </location>
</feature>
<evidence type="ECO:0000256" key="6">
    <source>
        <dbReference type="ARBA" id="ARBA00023136"/>
    </source>
</evidence>
<gene>
    <name evidence="10" type="ORF">B7P34_03615</name>
</gene>
<comment type="caution">
    <text evidence="10">The sequence shown here is derived from an EMBL/GenBank/DDBJ whole genome shotgun (WGS) entry which is preliminary data.</text>
</comment>
<feature type="transmembrane region" description="Helical" evidence="8">
    <location>
        <begin position="131"/>
        <end position="148"/>
    </location>
</feature>
<keyword evidence="4 8" id="KW-0812">Transmembrane</keyword>
<dbReference type="OrthoDB" id="3695641at2"/>
<evidence type="ECO:0000256" key="3">
    <source>
        <dbReference type="ARBA" id="ARBA00022475"/>
    </source>
</evidence>
<dbReference type="InterPro" id="IPR037185">
    <property type="entry name" value="EmrE-like"/>
</dbReference>
<evidence type="ECO:0000313" key="11">
    <source>
        <dbReference type="Proteomes" id="UP000242427"/>
    </source>
</evidence>
<proteinExistence type="inferred from homology"/>
<dbReference type="EMBL" id="PXWG01000004">
    <property type="protein sequence ID" value="PSJ30094.1"/>
    <property type="molecule type" value="Genomic_DNA"/>
</dbReference>
<feature type="transmembrane region" description="Helical" evidence="8">
    <location>
        <begin position="245"/>
        <end position="263"/>
    </location>
</feature>
<feature type="region of interest" description="Disordered" evidence="7">
    <location>
        <begin position="1"/>
        <end position="120"/>
    </location>
</feature>
<evidence type="ECO:0000313" key="10">
    <source>
        <dbReference type="EMBL" id="PSJ30094.1"/>
    </source>
</evidence>
<dbReference type="Gene3D" id="1.10.3730.20">
    <property type="match status" value="1"/>
</dbReference>
<dbReference type="PANTHER" id="PTHR32322">
    <property type="entry name" value="INNER MEMBRANE TRANSPORTER"/>
    <property type="match status" value="1"/>
</dbReference>
<dbReference type="InterPro" id="IPR000620">
    <property type="entry name" value="EamA_dom"/>
</dbReference>
<feature type="compositionally biased region" description="Polar residues" evidence="7">
    <location>
        <begin position="26"/>
        <end position="42"/>
    </location>
</feature>
<evidence type="ECO:0000256" key="1">
    <source>
        <dbReference type="ARBA" id="ARBA00004651"/>
    </source>
</evidence>
<accession>A0A9X7JUG1</accession>
<feature type="transmembrane region" description="Helical" evidence="8">
    <location>
        <begin position="336"/>
        <end position="357"/>
    </location>
</feature>
<dbReference type="SUPFAM" id="SSF103481">
    <property type="entry name" value="Multidrug resistance efflux transporter EmrE"/>
    <property type="match status" value="2"/>
</dbReference>
<evidence type="ECO:0000256" key="8">
    <source>
        <dbReference type="SAM" id="Phobius"/>
    </source>
</evidence>
<dbReference type="PANTHER" id="PTHR32322:SF18">
    <property type="entry name" value="S-ADENOSYLMETHIONINE_S-ADENOSYLHOMOCYSTEINE TRANSPORTER"/>
    <property type="match status" value="1"/>
</dbReference>
<evidence type="ECO:0000256" key="5">
    <source>
        <dbReference type="ARBA" id="ARBA00022989"/>
    </source>
</evidence>
<dbReference type="Proteomes" id="UP000242427">
    <property type="component" value="Unassembled WGS sequence"/>
</dbReference>
<feature type="transmembrane region" description="Helical" evidence="8">
    <location>
        <begin position="190"/>
        <end position="215"/>
    </location>
</feature>
<reference evidence="10 11" key="1">
    <citation type="submission" date="2018-03" db="EMBL/GenBank/DDBJ databases">
        <title>Chitinolytic properties of Streptosporangium nondiastaticum TBG75A20.</title>
        <authorList>
            <person name="Gayathri V."/>
            <person name="Shiburaj S."/>
        </authorList>
    </citation>
    <scope>NUCLEOTIDE SEQUENCE [LARGE SCALE GENOMIC DNA]</scope>
    <source>
        <strain evidence="10 11">TBG75A20</strain>
    </source>
</reference>
<dbReference type="InterPro" id="IPR050638">
    <property type="entry name" value="AA-Vitamin_Transporters"/>
</dbReference>
<sequence>MITSTSARPCAASRPRGSPARPPTCGPSSRRTPTTWTASGATSWPGGTPEPSRRRSGWWRRRWASEPAAARAVPAVPGRRAPHRTRQAGRSVGRPVSRHDRAKGSRASHAPRVTERSGGRMSGVITRRQRGLLPLLIASILWGVWTTGEKYSLAGLSVVTLLTITLAASAALLWVILLWKGHQRPTRKQLGLLALLGLFEPMLGYGAIGLGLAYIDAAEAALLDGTEAVFIVALAAFVNRRLPTGRAVAGVVLAAAGVALLGGPRADLGLSLGSLLVLAGSLAAAVATMIAGRVVLDMDPLVVTAYQFGFGLLFMLPLLAWQWGTDAAALTAGVHAGHWAVAAIVCGGGLGVAYLLYNHSITRLSVSAAGVILNIIPVFGVAAAIIFLGESVNLWQFVGAALIVSGIFLFSEADLDE</sequence>
<evidence type="ECO:0000256" key="2">
    <source>
        <dbReference type="ARBA" id="ARBA00007362"/>
    </source>
</evidence>
<feature type="transmembrane region" description="Helical" evidence="8">
    <location>
        <begin position="303"/>
        <end position="324"/>
    </location>
</feature>
<keyword evidence="3" id="KW-1003">Cell membrane</keyword>
<evidence type="ECO:0000259" key="9">
    <source>
        <dbReference type="Pfam" id="PF00892"/>
    </source>
</evidence>
<feature type="transmembrane region" description="Helical" evidence="8">
    <location>
        <begin position="394"/>
        <end position="411"/>
    </location>
</feature>
<name>A0A9X7JUG1_9ACTN</name>
<dbReference type="GO" id="GO:0005886">
    <property type="term" value="C:plasma membrane"/>
    <property type="evidence" value="ECO:0007669"/>
    <property type="project" value="UniProtKB-SubCell"/>
</dbReference>
<evidence type="ECO:0000256" key="4">
    <source>
        <dbReference type="ARBA" id="ARBA00022692"/>
    </source>
</evidence>
<feature type="domain" description="EamA" evidence="9">
    <location>
        <begin position="272"/>
        <end position="411"/>
    </location>
</feature>
<feature type="transmembrane region" description="Helical" evidence="8">
    <location>
        <begin position="275"/>
        <end position="296"/>
    </location>
</feature>
<protein>
    <recommendedName>
        <fullName evidence="9">EamA domain-containing protein</fullName>
    </recommendedName>
</protein>
<feature type="transmembrane region" description="Helical" evidence="8">
    <location>
        <begin position="364"/>
        <end position="388"/>
    </location>
</feature>
<comment type="similarity">
    <text evidence="2">Belongs to the EamA transporter family.</text>
</comment>
<keyword evidence="6 8" id="KW-0472">Membrane</keyword>
<organism evidence="10 11">
    <name type="scientific">Streptosporangium nondiastaticum</name>
    <dbReference type="NCBI Taxonomy" id="35764"/>
    <lineage>
        <taxon>Bacteria</taxon>
        <taxon>Bacillati</taxon>
        <taxon>Actinomycetota</taxon>
        <taxon>Actinomycetes</taxon>
        <taxon>Streptosporangiales</taxon>
        <taxon>Streptosporangiaceae</taxon>
        <taxon>Streptosporangium</taxon>
    </lineage>
</organism>
<feature type="compositionally biased region" description="Low complexity" evidence="7">
    <location>
        <begin position="1"/>
        <end position="19"/>
    </location>
</feature>